<dbReference type="PROSITE" id="PS51186">
    <property type="entry name" value="GNAT"/>
    <property type="match status" value="1"/>
</dbReference>
<dbReference type="Pfam" id="PF00583">
    <property type="entry name" value="Acetyltransf_1"/>
    <property type="match status" value="1"/>
</dbReference>
<dbReference type="AlphaFoldDB" id="A0A348AFW1"/>
<feature type="domain" description="N-acetyltransferase" evidence="3">
    <location>
        <begin position="4"/>
        <end position="164"/>
    </location>
</feature>
<sequence length="165" mass="19523">MGKYHFEEMNEEYLDKVLQIYTYYVFNTNATFHTQALTREEMRDIVFFDSERYKTFVIFEENDICGYVLITQYKKREAYNATAEVTIYLKPEFKGKGIGSMAVKYIEEYGKLQEMHVLIATICGQNEESIRLFEKNGYNKCAHYREVGQKFGQLLDIVAYQKIIS</sequence>
<dbReference type="EC" id="2.3.1.183" evidence="4"/>
<dbReference type="PANTHER" id="PTHR43072:SF23">
    <property type="entry name" value="UPF0039 PROTEIN C11D3.02C"/>
    <property type="match status" value="1"/>
</dbReference>
<dbReference type="OrthoDB" id="9798006at2"/>
<dbReference type="Proteomes" id="UP000276437">
    <property type="component" value="Chromosome"/>
</dbReference>
<organism evidence="4 5">
    <name type="scientific">Methylomusa anaerophila</name>
    <dbReference type="NCBI Taxonomy" id="1930071"/>
    <lineage>
        <taxon>Bacteria</taxon>
        <taxon>Bacillati</taxon>
        <taxon>Bacillota</taxon>
        <taxon>Negativicutes</taxon>
        <taxon>Selenomonadales</taxon>
        <taxon>Sporomusaceae</taxon>
        <taxon>Methylomusa</taxon>
    </lineage>
</organism>
<dbReference type="InterPro" id="IPR000182">
    <property type="entry name" value="GNAT_dom"/>
</dbReference>
<dbReference type="GO" id="GO:0102971">
    <property type="term" value="F:phosphinothricin N-acetyltransferase activity"/>
    <property type="evidence" value="ECO:0007669"/>
    <property type="project" value="UniProtKB-EC"/>
</dbReference>
<reference evidence="4 5" key="1">
    <citation type="journal article" date="2018" name="Int. J. Syst. Evol. Microbiol.">
        <title>Methylomusa anaerophila gen. nov., sp. nov., an anaerobic methanol-utilizing bacterium isolated from a microbial fuel cell.</title>
        <authorList>
            <person name="Amano N."/>
            <person name="Yamamuro A."/>
            <person name="Miyahara M."/>
            <person name="Kouzuma A."/>
            <person name="Abe T."/>
            <person name="Watanabe K."/>
        </authorList>
    </citation>
    <scope>NUCLEOTIDE SEQUENCE [LARGE SCALE GENOMIC DNA]</scope>
    <source>
        <strain evidence="4 5">MMFC1</strain>
    </source>
</reference>
<protein>
    <submittedName>
        <fullName evidence="4">Phosphinothricin N-acetyltransferase</fullName>
        <ecNumber evidence="4">2.3.1.183</ecNumber>
    </submittedName>
</protein>
<dbReference type="PANTHER" id="PTHR43072">
    <property type="entry name" value="N-ACETYLTRANSFERASE"/>
    <property type="match status" value="1"/>
</dbReference>
<dbReference type="InterPro" id="IPR016181">
    <property type="entry name" value="Acyl_CoA_acyltransferase"/>
</dbReference>
<dbReference type="Gene3D" id="3.40.630.30">
    <property type="match status" value="1"/>
</dbReference>
<keyword evidence="2 4" id="KW-0012">Acyltransferase</keyword>
<evidence type="ECO:0000313" key="4">
    <source>
        <dbReference type="EMBL" id="BBB89959.1"/>
    </source>
</evidence>
<evidence type="ECO:0000256" key="1">
    <source>
        <dbReference type="ARBA" id="ARBA00022679"/>
    </source>
</evidence>
<dbReference type="RefSeq" id="WP_126306356.1">
    <property type="nucleotide sequence ID" value="NZ_AP018449.1"/>
</dbReference>
<evidence type="ECO:0000256" key="2">
    <source>
        <dbReference type="ARBA" id="ARBA00023315"/>
    </source>
</evidence>
<keyword evidence="1 4" id="KW-0808">Transferase</keyword>
<keyword evidence="5" id="KW-1185">Reference proteome</keyword>
<name>A0A348AFW1_9FIRM</name>
<dbReference type="KEGG" id="mana:MAMMFC1_00600"/>
<evidence type="ECO:0000259" key="3">
    <source>
        <dbReference type="PROSITE" id="PS51186"/>
    </source>
</evidence>
<dbReference type="CDD" id="cd04301">
    <property type="entry name" value="NAT_SF"/>
    <property type="match status" value="1"/>
</dbReference>
<accession>A0A348AFW1</accession>
<evidence type="ECO:0000313" key="5">
    <source>
        <dbReference type="Proteomes" id="UP000276437"/>
    </source>
</evidence>
<gene>
    <name evidence="4" type="primary">bar_1</name>
    <name evidence="4" type="ORF">MAMMFC1_00600</name>
</gene>
<dbReference type="EMBL" id="AP018449">
    <property type="protein sequence ID" value="BBB89959.1"/>
    <property type="molecule type" value="Genomic_DNA"/>
</dbReference>
<proteinExistence type="predicted"/>
<dbReference type="SUPFAM" id="SSF55729">
    <property type="entry name" value="Acyl-CoA N-acyltransferases (Nat)"/>
    <property type="match status" value="1"/>
</dbReference>